<comment type="caution">
    <text evidence="1">The sequence shown here is derived from an EMBL/GenBank/DDBJ whole genome shotgun (WGS) entry which is preliminary data.</text>
</comment>
<organism evidence="1 2">
    <name type="scientific">Brucella intermedia 229E</name>
    <dbReference type="NCBI Taxonomy" id="1337887"/>
    <lineage>
        <taxon>Bacteria</taxon>
        <taxon>Pseudomonadati</taxon>
        <taxon>Pseudomonadota</taxon>
        <taxon>Alphaproteobacteria</taxon>
        <taxon>Hyphomicrobiales</taxon>
        <taxon>Brucellaceae</taxon>
        <taxon>Brucella/Ochrobactrum group</taxon>
        <taxon>Brucella</taxon>
    </lineage>
</organism>
<name>U4V568_9HYPH</name>
<gene>
    <name evidence="1" type="ORF">Q644_23195</name>
</gene>
<dbReference type="EMBL" id="ASXJ01000192">
    <property type="protein sequence ID" value="ERM01145.1"/>
    <property type="molecule type" value="Genomic_DNA"/>
</dbReference>
<sequence>MNRGALLTRLKELQELPKFQKRDICSISAFLQLEALAEHVRVCEEAAGVAQTGGQDH</sequence>
<reference evidence="1 2" key="1">
    <citation type="journal article" date="2014" name="FEMS Microbiol. Lett.">
        <title>Genome sequencing analysis reveals virulence-related gene content of Ochrobactrum intermedium strain 229E, a urease-positive strain isolated from the human gastric niche.</title>
        <authorList>
            <person name="Kulkarni G.J."/>
            <person name="Shetty S."/>
            <person name="Dharne M.S."/>
            <person name="Shouche Y.S."/>
        </authorList>
    </citation>
    <scope>NUCLEOTIDE SEQUENCE [LARGE SCALE GENOMIC DNA]</scope>
    <source>
        <strain evidence="1 2">229E</strain>
    </source>
</reference>
<evidence type="ECO:0000313" key="2">
    <source>
        <dbReference type="Proteomes" id="UP000016842"/>
    </source>
</evidence>
<dbReference type="AlphaFoldDB" id="U4V568"/>
<dbReference type="Proteomes" id="UP000016842">
    <property type="component" value="Unassembled WGS sequence"/>
</dbReference>
<proteinExistence type="predicted"/>
<accession>U4V568</accession>
<evidence type="ECO:0000313" key="1">
    <source>
        <dbReference type="EMBL" id="ERM01145.1"/>
    </source>
</evidence>
<protein>
    <submittedName>
        <fullName evidence="1">Uncharacterized protein</fullName>
    </submittedName>
</protein>